<evidence type="ECO:0000256" key="1">
    <source>
        <dbReference type="ARBA" id="ARBA00010088"/>
    </source>
</evidence>
<evidence type="ECO:0000256" key="2">
    <source>
        <dbReference type="ARBA" id="ARBA00022801"/>
    </source>
</evidence>
<proteinExistence type="inferred from homology"/>
<keyword evidence="6" id="KW-1185">Reference proteome</keyword>
<dbReference type="PANTHER" id="PTHR21661:SF39">
    <property type="entry name" value="HYDROLASE, PUTATIVE (AFU_ORTHOLOGUE AFUA_3G08960)-RELATED"/>
    <property type="match status" value="1"/>
</dbReference>
<dbReference type="Gene3D" id="3.40.30.10">
    <property type="entry name" value="Glutaredoxin"/>
    <property type="match status" value="1"/>
</dbReference>
<dbReference type="Proteomes" id="UP000782241">
    <property type="component" value="Unassembled WGS sequence"/>
</dbReference>
<dbReference type="PRINTS" id="PR00412">
    <property type="entry name" value="EPOXHYDRLASE"/>
</dbReference>
<dbReference type="InterPro" id="IPR000639">
    <property type="entry name" value="Epox_hydrolase-like"/>
</dbReference>
<reference evidence="5" key="1">
    <citation type="submission" date="2021-04" db="EMBL/GenBank/DDBJ databases">
        <title>Draft genome of Fusarium avenaceum strain F156N33, isolated from an atmospheric sample in Virginia.</title>
        <authorList>
            <person name="Yang S."/>
            <person name="Vinatzer B.A."/>
            <person name="Coleman J."/>
        </authorList>
    </citation>
    <scope>NUCLEOTIDE SEQUENCE</scope>
    <source>
        <strain evidence="5">F156N33</strain>
    </source>
</reference>
<dbReference type="GO" id="GO:0006351">
    <property type="term" value="P:DNA-templated transcription"/>
    <property type="evidence" value="ECO:0007669"/>
    <property type="project" value="InterPro"/>
</dbReference>
<dbReference type="GO" id="GO:0008270">
    <property type="term" value="F:zinc ion binding"/>
    <property type="evidence" value="ECO:0007669"/>
    <property type="project" value="InterPro"/>
</dbReference>
<dbReference type="SUPFAM" id="SSF53474">
    <property type="entry name" value="alpha/beta-Hydrolases"/>
    <property type="match status" value="1"/>
</dbReference>
<dbReference type="Pfam" id="PF13468">
    <property type="entry name" value="Glyoxalase_3"/>
    <property type="match status" value="1"/>
</dbReference>
<organism evidence="5 6">
    <name type="scientific">Fusarium avenaceum</name>
    <dbReference type="NCBI Taxonomy" id="40199"/>
    <lineage>
        <taxon>Eukaryota</taxon>
        <taxon>Fungi</taxon>
        <taxon>Dikarya</taxon>
        <taxon>Ascomycota</taxon>
        <taxon>Pezizomycotina</taxon>
        <taxon>Sordariomycetes</taxon>
        <taxon>Hypocreomycetidae</taxon>
        <taxon>Hypocreales</taxon>
        <taxon>Nectriaceae</taxon>
        <taxon>Fusarium</taxon>
        <taxon>Fusarium tricinctum species complex</taxon>
    </lineage>
</organism>
<dbReference type="SUPFAM" id="SSF52833">
    <property type="entry name" value="Thioredoxin-like"/>
    <property type="match status" value="1"/>
</dbReference>
<dbReference type="InterPro" id="IPR029058">
    <property type="entry name" value="AB_hydrolase_fold"/>
</dbReference>
<comment type="caution">
    <text evidence="5">The sequence shown here is derived from an EMBL/GenBank/DDBJ whole genome shotgun (WGS) entry which is preliminary data.</text>
</comment>
<dbReference type="InterPro" id="IPR007219">
    <property type="entry name" value="XnlR_reg_dom"/>
</dbReference>
<protein>
    <recommendedName>
        <fullName evidence="4">Thioredoxin domain-containing protein</fullName>
    </recommendedName>
</protein>
<evidence type="ECO:0000259" key="4">
    <source>
        <dbReference type="PROSITE" id="PS51352"/>
    </source>
</evidence>
<dbReference type="AlphaFoldDB" id="A0A9P7H0M5"/>
<dbReference type="CDD" id="cd12148">
    <property type="entry name" value="fungal_TF_MHR"/>
    <property type="match status" value="1"/>
</dbReference>
<dbReference type="InterPro" id="IPR025870">
    <property type="entry name" value="Glyoxalase-like_dom"/>
</dbReference>
<dbReference type="GO" id="GO:0004301">
    <property type="term" value="F:epoxide hydrolase activity"/>
    <property type="evidence" value="ECO:0007669"/>
    <property type="project" value="TreeGrafter"/>
</dbReference>
<dbReference type="InterPro" id="IPR036249">
    <property type="entry name" value="Thioredoxin-like_sf"/>
</dbReference>
<dbReference type="GO" id="GO:0097176">
    <property type="term" value="P:epoxide metabolic process"/>
    <property type="evidence" value="ECO:0007669"/>
    <property type="project" value="TreeGrafter"/>
</dbReference>
<sequence length="1232" mass="138038">MCITLFAPTLTTAIYAQTNPWYTSMEPPQLASNACAACKTEQRPCDEISSISTCEQLPSYVSEQLGDEATQRAISSRYFQVTHNWLHIISKQRFSHRLDAPTETCPLDWKLLLLCMKLINWLPDASSPQTPLYRAAKRFFLEVQLSGVVSLVVLQAAILIAFYELGHGIFPLAYISVGICVRYGAALSIKPRSTTSANTLREDWVTDEEQTRIWWALLLLDRFTCLTQPTQSLSIQGPKSEHFLPSDDKLWDYGASDPSQQTTVASPGKLQHPRFFLVAQATVLLDRVLNRTHPNGKESMSEEDMLHLEHTIEAVLESIRVECPTRHLFGVFGCEVKAILLGSLIALHDEDDFSNLVTLEIPLLMRSELAAISWEDTLQDNEISYDRWPPFAVHIIYQAAVSIVKSKRDAGYEAVQLCLQPFKSALEIAERRWLSAVLYHLFSNLCTLPTIFGHHPSHKMSDGYRNIPAGAQVEPKPFQISIPEEKVTELKQLVKLGKVAPPTYESTQKDHNYGIGHQWLTDAKAAWIDFDWHAVEKHLNSFNHWTIPVKDAKGEFTIHFTGLFSAKPDAIPVVLLHGWPGSFLEFLQIISILKERYTPETLPYHIVVPSLPGYAFSSPPPLDRNFDAQDIARVVNTLMIQLGFGNGYVAQGGDIGSKVARSLGATYKECKAVHINFCIMPEPEGAGEVTEAESKGLDRTNEFNALGTAYAFMHGTKPSTIGLVLSTSPLALLAWIGEKFRDWSDETPPLQEILTSVSLYWLTDTFPTSIYTYRQRFDSGNVGANDNPDWKINKPMGYSWFPYELAPIPKSWVATTGNLVFHRAHDRGGHFAALEQPELLLRDLEDFVQQISDDGLRPILDHIVILVSYQTLQELPNRLENVLTVIDGGTHADGRTVNKLIEFSDGVYIELIAFQDGLDPEKRNTHRWGEQEEDTVVDWAYTLPLEKDFVVIQQRVKESNSEVVYHDPVSGGRIRPDGVELKWSVASAHATTGEALDPGKAPFWCLDRTPRHLRVPYKEEDGSSPSYTKHPSGAVGVSGISISVPEAERETIGKVYDGIHGSSTEEGVWPFVVHSGSTEGKHQITLSSSQDQQRQIHLALLGDENSPGTIDILPGLKFNTSPPNPDKMVHNIQTKQDFQDALKQYPVVVVDFYSTHSAESKHIAPTFAHANELDKYKDFRFLKVDIDDLKSLAEELGVSKPASFQMYKNGEKINDLQSDQIEDLMQFLETGL</sequence>
<feature type="domain" description="Thioredoxin" evidence="4">
    <location>
        <begin position="1118"/>
        <end position="1232"/>
    </location>
</feature>
<keyword evidence="3" id="KW-0539">Nucleus</keyword>
<dbReference type="Pfam" id="PF04082">
    <property type="entry name" value="Fungal_trans"/>
    <property type="match status" value="1"/>
</dbReference>
<dbReference type="Pfam" id="PF06441">
    <property type="entry name" value="EHN"/>
    <property type="match status" value="1"/>
</dbReference>
<dbReference type="Pfam" id="PF00085">
    <property type="entry name" value="Thioredoxin"/>
    <property type="match status" value="1"/>
</dbReference>
<dbReference type="InterPro" id="IPR029068">
    <property type="entry name" value="Glyas_Bleomycin-R_OHBP_Dase"/>
</dbReference>
<dbReference type="PANTHER" id="PTHR21661">
    <property type="entry name" value="EPOXIDE HYDROLASE 1-RELATED"/>
    <property type="match status" value="1"/>
</dbReference>
<dbReference type="EMBL" id="JAGPUO010000016">
    <property type="protein sequence ID" value="KAG5657798.1"/>
    <property type="molecule type" value="Genomic_DNA"/>
</dbReference>
<evidence type="ECO:0000256" key="3">
    <source>
        <dbReference type="ARBA" id="ARBA00023242"/>
    </source>
</evidence>
<dbReference type="InterPro" id="IPR010497">
    <property type="entry name" value="Epoxide_hydro_N"/>
</dbReference>
<dbReference type="CDD" id="cd02947">
    <property type="entry name" value="TRX_family"/>
    <property type="match status" value="1"/>
</dbReference>
<name>A0A9P7H0M5_9HYPO</name>
<evidence type="ECO:0000313" key="5">
    <source>
        <dbReference type="EMBL" id="KAG5657798.1"/>
    </source>
</evidence>
<dbReference type="Gene3D" id="3.10.180.10">
    <property type="entry name" value="2,3-Dihydroxybiphenyl 1,2-Dioxygenase, domain 1"/>
    <property type="match status" value="1"/>
</dbReference>
<dbReference type="PROSITE" id="PS51352">
    <property type="entry name" value="THIOREDOXIN_2"/>
    <property type="match status" value="1"/>
</dbReference>
<accession>A0A9P7H0M5</accession>
<dbReference type="Gene3D" id="3.40.50.1820">
    <property type="entry name" value="alpha/beta hydrolase"/>
    <property type="match status" value="1"/>
</dbReference>
<gene>
    <name evidence="5" type="ORF">KAF25_007831</name>
</gene>
<dbReference type="GO" id="GO:0003677">
    <property type="term" value="F:DNA binding"/>
    <property type="evidence" value="ECO:0007669"/>
    <property type="project" value="InterPro"/>
</dbReference>
<evidence type="ECO:0000313" key="6">
    <source>
        <dbReference type="Proteomes" id="UP000782241"/>
    </source>
</evidence>
<comment type="similarity">
    <text evidence="1">Belongs to the peptidase S33 family.</text>
</comment>
<dbReference type="InterPro" id="IPR013766">
    <property type="entry name" value="Thioredoxin_domain"/>
</dbReference>
<keyword evidence="2" id="KW-0378">Hydrolase</keyword>